<feature type="compositionally biased region" description="Basic residues" evidence="1">
    <location>
        <begin position="134"/>
        <end position="148"/>
    </location>
</feature>
<comment type="caution">
    <text evidence="2">The sequence shown here is derived from an EMBL/GenBank/DDBJ whole genome shotgun (WGS) entry which is preliminary data.</text>
</comment>
<reference evidence="3" key="1">
    <citation type="submission" date="2024-04" db="EMBL/GenBank/DDBJ databases">
        <title>Salinicola lusitanus LLJ914,a marine bacterium isolated from the Okinawa Trough.</title>
        <authorList>
            <person name="Li J."/>
        </authorList>
    </citation>
    <scope>NUCLEOTIDE SEQUENCE [LARGE SCALE GENOMIC DNA]</scope>
</reference>
<feature type="compositionally biased region" description="Low complexity" evidence="1">
    <location>
        <begin position="110"/>
        <end position="128"/>
    </location>
</feature>
<feature type="region of interest" description="Disordered" evidence="1">
    <location>
        <begin position="1"/>
        <end position="23"/>
    </location>
</feature>
<dbReference type="Proteomes" id="UP001460270">
    <property type="component" value="Unassembled WGS sequence"/>
</dbReference>
<dbReference type="Pfam" id="PF15794">
    <property type="entry name" value="CCDC106"/>
    <property type="match status" value="1"/>
</dbReference>
<dbReference type="EMBL" id="JBBPFD010000002">
    <property type="protein sequence ID" value="KAK7938630.1"/>
    <property type="molecule type" value="Genomic_DNA"/>
</dbReference>
<evidence type="ECO:0000313" key="3">
    <source>
        <dbReference type="Proteomes" id="UP001460270"/>
    </source>
</evidence>
<proteinExistence type="predicted"/>
<gene>
    <name evidence="2" type="ORF">WMY93_001956</name>
</gene>
<evidence type="ECO:0000256" key="1">
    <source>
        <dbReference type="SAM" id="MobiDB-lite"/>
    </source>
</evidence>
<dbReference type="AlphaFoldDB" id="A0AAW0Q0R4"/>
<sequence length="187" mass="20533">MATTSTTVTRSKKRINPGASEDTVAPTALLADKKMALELEKAKMKIESQAQRIEDLSSERDYLKEQLAAALRRTESPSSSKSRDSPRASRRQHSPRSPSPLQDISLDVQKISSDSDGSLKDLSISSDSSDGDHRQKKKKGKKHPKSKKLSTAPQRGRFSGSIEEEEQWVLLSGGAVLTAILWPPPLQ</sequence>
<accession>A0AAW0Q0R4</accession>
<keyword evidence="3" id="KW-1185">Reference proteome</keyword>
<dbReference type="InterPro" id="IPR031591">
    <property type="entry name" value="CCDC106"/>
</dbReference>
<protein>
    <submittedName>
        <fullName evidence="2">Uncharacterized protein</fullName>
    </submittedName>
</protein>
<feature type="region of interest" description="Disordered" evidence="1">
    <location>
        <begin position="65"/>
        <end position="162"/>
    </location>
</feature>
<name>A0AAW0Q0R4_9GOBI</name>
<evidence type="ECO:0000313" key="2">
    <source>
        <dbReference type="EMBL" id="KAK7938630.1"/>
    </source>
</evidence>
<organism evidence="2 3">
    <name type="scientific">Mugilogobius chulae</name>
    <name type="common">yellowstripe goby</name>
    <dbReference type="NCBI Taxonomy" id="88201"/>
    <lineage>
        <taxon>Eukaryota</taxon>
        <taxon>Metazoa</taxon>
        <taxon>Chordata</taxon>
        <taxon>Craniata</taxon>
        <taxon>Vertebrata</taxon>
        <taxon>Euteleostomi</taxon>
        <taxon>Actinopterygii</taxon>
        <taxon>Neopterygii</taxon>
        <taxon>Teleostei</taxon>
        <taxon>Neoteleostei</taxon>
        <taxon>Acanthomorphata</taxon>
        <taxon>Gobiaria</taxon>
        <taxon>Gobiiformes</taxon>
        <taxon>Gobioidei</taxon>
        <taxon>Gobiidae</taxon>
        <taxon>Gobionellinae</taxon>
        <taxon>Mugilogobius</taxon>
    </lineage>
</organism>